<dbReference type="SMART" id="SM00639">
    <property type="entry name" value="PSA"/>
    <property type="match status" value="24"/>
</dbReference>
<protein>
    <submittedName>
        <fullName evidence="2">Uncharacterized protein</fullName>
    </submittedName>
</protein>
<sequence>MKITLTLCLIALVCSQQVLKSNECNDCGLFKSQTDCEGYKAVTCEWIAAAGTTAAKCQKKTGTQQGTYKAYCELIDKPETNCWKTFGCAYLDSKCVHFAGCSAYVKTTVSECQAISYRCVSDGAACIEAQECGKYTQSQCEGTPSISGIFKCKYDTTTNQCRDYACSEADVSYTTDQQCKDWQSTCVTRGKGCWSSPLPNCSAYTGTEDDCKSYIGFDGKCELAKDTTNCKARECTGASKSISTDDECKDYQKGCITTGKGCYLGTVKPLCSTYDGDNTSCVGYIGSDGVCEGDAGGTKCRARKCENASFKTDDQCKDYQKTCVTNGVKCVSALQNCNTYKGTATACSAYIGLDGYCTGTSTTVEANCSPKVCDQAGDTLTTDDACDKYQKGCVTTGKGCSTKAALKKCTEYDGDSTAACNPRVGSEGRCTWKTGAKCSPRDCASAPSSTNTNPLCANWFTNCVTTGSGCVTATTCEYTVKQQSCEGTKDCNWQPICTSNSQCSKFKKKAICMANTARVFDGYSDEERTIEKWVTKKCGWGSLGCEELQCSHLTGSFYSTHANCQNELSSCISNGVDACITKSDCPKLKGTKDTCRGYPGYCTNTDTATETTSCTQRLCTENTDAQDNPSCETWNPGCISTGKGCIVYTTTCTQLKGDRDTCNKLFGYKSGSINNYQTEQCYNDSTATADSFCKTKTCIMASGMLEGQCDGFLSGCVFDGKDSCVNADTATCGDYYGVLSFCEGVKIKNQPDKYCFGTSTAAKCTTRRCEDNQDANTTDDACELFKSGCVSKSGTGCVDKTTIACLSQTGTSDTCPNFSGSTGKCQRYNSCLDRACADLTTATSHQDCMNYKSTCRFLKTGSACINYNTCDQYSVPDSSATAQAKFEYCTQITDSSGKFCGYKTGNNCAARTCDQILSSYSTASLTCATYISKTTTGSGTCLLAGTGATSVCYAPLNTCAYTHGITTTDDNKVAECQKYVNDTNVKCTWISGTTCTIQSTCEKVITQTDEKTCNDFLYTTGKGVCQKVTDSTCLTTVATGTTGCASYKIDQTKTDAQKKALCQSLYTIDNVTKHAAGDGKFTKCIYKTGDTCSNITTCAEIPSAVSQADCENQLSGCLYFNGLCYAVTAPACSNAAIPTSATTDTLKSLFCHSMKVGSDYCKLNAGKTACEANADTDCTSFDSAGVTGGQWDSAVITTANYCAAQADKTKTKFCKVGTGTACAAATCEDIPNPQSQGDCDNRILGCAFSNGKCRTNVTAEAACTDAVVPTDITVASGKTTFCQSITKSNKPCTYDEFKTGPETKCAVTGACSTYATLPTDATAKPTYCLSKVDDKFHKCAFTTGESNCRDFDCFDITNATSQISCDLGVPGKTCTYISGTCYNTTDGCAKIPASGTDKKAYCDSLTSNSIKCTYISGANCTPRLSDCKTYDVTDATNKSTTCNSLKDTSNAECTYVWGNNCAKLGACDTYIGTTDVSQGPETGNEETQCKSLKEATRTYPCIKHKTAAKSCRAQECADNDGDETGCKSNVVGCLYYQTKCITKTACSSYTLPGDLADDGQKKSWCEGVTDSSDNKCKLDGTKCAARTCSDAPTARFYTNQDCKSYLKTCKTNGSKCIDDTTQCTSLTGNQNYCQYLFDSTAKDYCKVNTAAVTSGACQTRTCYDNVTSQSDPDCDSWLKGCVTRGTGCIPKDRPCSEYRGTKDKCEAFKQFSHYDNTNKVDVYILCSGDAGNTETSYCKDRKCSDNTSATSDDECKAYLTGCVTKGTGCVEKSADCSAYKGLKDTCAKFMGTNGNDYCYNTAGATETTSCQKKKCTDITGTTNKECSDGMKPFKATDNPFCVYNGTGCESYGKKCEEFKGTEITCQTYIATNGPCKSTSVGTIVGNCARKVCTEAPNTLKTDKECKEYHSSCLTNGYGCTETSDCSTLINQDSCKSRPECTWANFCEPKKTGCSAQSGTSQSNCINTVITVKVNDVDVKKYCAWTELGKVCRDQKCEDLAASINTHKQCNDFDGNCTTTGAGCITMTACSGYKYESICKSASYVKNALTKELGRCGWENNKCRERACSDLSATTDAECDAHLTGCKTNGTACVSAQTCGDFKSKQYCLSSKSGPCLWVESTCYDYDRCEDALFKTFEACQAFSPLCTTNGETCIPITSCEKTVLKASCNKGTDGDCGYLPTEKCKKFDKCSDAVSNDQNTCQAYGGCITDGVTCVAKSKCADYKTEIACKNNLGTDGICFWNGSACKLKECSDLTGTTNESCKSQVVSSGTCTTDGTKCIPLGLCSSYLEPGCFTGTDGTCIYSYPVGQTTGTKTCRLKQCEDIDKGTNNSACTNVITGKECVSNTKNCIPKAACSTYKTLEACNGGGLDGTNKVVCAFTPNSATDKVNGTCKTFTQCSDANSDSIACGTNKSCKWSQAGTTTSCVSHTCDTFATVTDCQPVPSFDAKSFTVCTVQNGKCTPGDPGTMTDPKICYSKSAYTYTWNSATSKCEKCLAGSTQPNNSNNNSSNGNTTDPNTDDYGMILPIITLSLFGIMA</sequence>
<feature type="signal peptide" evidence="1">
    <location>
        <begin position="1"/>
        <end position="15"/>
    </location>
</feature>
<accession>A0A8S1WZA5</accession>
<feature type="chain" id="PRO_5035915348" evidence="1">
    <location>
        <begin position="16"/>
        <end position="2537"/>
    </location>
</feature>
<keyword evidence="3" id="KW-1185">Reference proteome</keyword>
<proteinExistence type="predicted"/>
<comment type="caution">
    <text evidence="2">The sequence shown here is derived from an EMBL/GenBank/DDBJ whole genome shotgun (WGS) entry which is preliminary data.</text>
</comment>
<reference evidence="2" key="1">
    <citation type="submission" date="2021-01" db="EMBL/GenBank/DDBJ databases">
        <authorList>
            <consortium name="Genoscope - CEA"/>
            <person name="William W."/>
        </authorList>
    </citation>
    <scope>NUCLEOTIDE SEQUENCE</scope>
</reference>
<evidence type="ECO:0000313" key="2">
    <source>
        <dbReference type="EMBL" id="CAD8193967.1"/>
    </source>
</evidence>
<keyword evidence="1" id="KW-0732">Signal</keyword>
<dbReference type="EMBL" id="CAJJDP010000105">
    <property type="protein sequence ID" value="CAD8193967.1"/>
    <property type="molecule type" value="Genomic_DNA"/>
</dbReference>
<evidence type="ECO:0000313" key="3">
    <source>
        <dbReference type="Proteomes" id="UP000683925"/>
    </source>
</evidence>
<dbReference type="OrthoDB" id="4405280at2759"/>
<dbReference type="OMA" id="ICMANTA"/>
<gene>
    <name evidence="2" type="ORF">POCTA_138.1.T1050206</name>
</gene>
<dbReference type="InterPro" id="IPR002895">
    <property type="entry name" value="Paramecium_SA"/>
</dbReference>
<dbReference type="Proteomes" id="UP000683925">
    <property type="component" value="Unassembled WGS sequence"/>
</dbReference>
<name>A0A8S1WZA5_PAROT</name>
<organism evidence="2 3">
    <name type="scientific">Paramecium octaurelia</name>
    <dbReference type="NCBI Taxonomy" id="43137"/>
    <lineage>
        <taxon>Eukaryota</taxon>
        <taxon>Sar</taxon>
        <taxon>Alveolata</taxon>
        <taxon>Ciliophora</taxon>
        <taxon>Intramacronucleata</taxon>
        <taxon>Oligohymenophorea</taxon>
        <taxon>Peniculida</taxon>
        <taxon>Parameciidae</taxon>
        <taxon>Paramecium</taxon>
    </lineage>
</organism>
<evidence type="ECO:0000256" key="1">
    <source>
        <dbReference type="SAM" id="SignalP"/>
    </source>
</evidence>
<dbReference type="Pfam" id="PF01508">
    <property type="entry name" value="Paramecium_SA"/>
    <property type="match status" value="7"/>
</dbReference>